<sequence>MNWLQVWNPAYLGGNTGYSRGVAIDWHYRFAYLLGVAGVDIDDVVDALLDWLAGQQRVWLRSTDSQYVVMWMRTASGSPVEILARIAGSDLYLVAGRALSGDRLNEFEKWEDTDE</sequence>
<evidence type="ECO:0000313" key="1">
    <source>
        <dbReference type="EMBL" id="APA99186.1"/>
    </source>
</evidence>
<reference evidence="1 2" key="1">
    <citation type="submission" date="2016-10" db="EMBL/GenBank/DDBJ databases">
        <title>Genome sequence of Nocardia seriolae strain EM150506, isolated from Anguila japonica.</title>
        <authorList>
            <person name="Han H.-J."/>
        </authorList>
    </citation>
    <scope>NUCLEOTIDE SEQUENCE [LARGE SCALE GENOMIC DNA]</scope>
    <source>
        <strain evidence="1 2">EM150506</strain>
    </source>
</reference>
<evidence type="ECO:0000313" key="2">
    <source>
        <dbReference type="Proteomes" id="UP000180166"/>
    </source>
</evidence>
<dbReference type="Proteomes" id="UP000180166">
    <property type="component" value="Chromosome"/>
</dbReference>
<proteinExistence type="predicted"/>
<dbReference type="AlphaFoldDB" id="A0ABC8AYX7"/>
<organism evidence="1 2">
    <name type="scientific">Nocardia seriolae</name>
    <dbReference type="NCBI Taxonomy" id="37332"/>
    <lineage>
        <taxon>Bacteria</taxon>
        <taxon>Bacillati</taxon>
        <taxon>Actinomycetota</taxon>
        <taxon>Actinomycetes</taxon>
        <taxon>Mycobacteriales</taxon>
        <taxon>Nocardiaceae</taxon>
        <taxon>Nocardia</taxon>
    </lineage>
</organism>
<dbReference type="KEGG" id="nsr:NS506_05140"/>
<gene>
    <name evidence="1" type="ORF">NS506_05140</name>
</gene>
<protein>
    <submittedName>
        <fullName evidence="1">Uncharacterized protein</fullName>
    </submittedName>
</protein>
<dbReference type="EMBL" id="CP017839">
    <property type="protein sequence ID" value="APA99186.1"/>
    <property type="molecule type" value="Genomic_DNA"/>
</dbReference>
<name>A0ABC8AYX7_9NOCA</name>
<accession>A0ABC8AYX7</accession>